<name>A0A0K8PAE1_9CHLR</name>
<dbReference type="InterPro" id="IPR003439">
    <property type="entry name" value="ABC_transporter-like_ATP-bd"/>
</dbReference>
<dbReference type="PATRIC" id="fig|1678840.3.peg.44"/>
<dbReference type="CDD" id="cd03221">
    <property type="entry name" value="ABCF_EF-3"/>
    <property type="match status" value="2"/>
</dbReference>
<evidence type="ECO:0000313" key="6">
    <source>
        <dbReference type="Proteomes" id="UP000053370"/>
    </source>
</evidence>
<keyword evidence="6" id="KW-1185">Reference proteome</keyword>
<gene>
    <name evidence="5" type="ORF">ATC1_1134</name>
</gene>
<evidence type="ECO:0000256" key="3">
    <source>
        <dbReference type="SAM" id="Coils"/>
    </source>
</evidence>
<dbReference type="InterPro" id="IPR051309">
    <property type="entry name" value="ABCF_ATPase"/>
</dbReference>
<keyword evidence="2" id="KW-0067">ATP-binding</keyword>
<evidence type="ECO:0000256" key="2">
    <source>
        <dbReference type="ARBA" id="ARBA00022840"/>
    </source>
</evidence>
<evidence type="ECO:0000256" key="1">
    <source>
        <dbReference type="ARBA" id="ARBA00022741"/>
    </source>
</evidence>
<organism evidence="5">
    <name type="scientific">Flexilinea flocculi</name>
    <dbReference type="NCBI Taxonomy" id="1678840"/>
    <lineage>
        <taxon>Bacteria</taxon>
        <taxon>Bacillati</taxon>
        <taxon>Chloroflexota</taxon>
        <taxon>Anaerolineae</taxon>
        <taxon>Anaerolineales</taxon>
        <taxon>Anaerolineaceae</taxon>
        <taxon>Flexilinea</taxon>
    </lineage>
</organism>
<keyword evidence="3" id="KW-0175">Coiled coil</keyword>
<dbReference type="SMART" id="SM00382">
    <property type="entry name" value="AAA"/>
    <property type="match status" value="2"/>
</dbReference>
<dbReference type="PANTHER" id="PTHR42855:SF2">
    <property type="entry name" value="DRUG RESISTANCE ABC TRANSPORTER,ATP-BINDING PROTEIN"/>
    <property type="match status" value="1"/>
</dbReference>
<dbReference type="InterPro" id="IPR027417">
    <property type="entry name" value="P-loop_NTPase"/>
</dbReference>
<dbReference type="Pfam" id="PF00005">
    <property type="entry name" value="ABC_tran"/>
    <property type="match status" value="2"/>
</dbReference>
<dbReference type="PANTHER" id="PTHR42855">
    <property type="entry name" value="ABC TRANSPORTER ATP-BINDING SUBUNIT"/>
    <property type="match status" value="1"/>
</dbReference>
<dbReference type="STRING" id="1678840.ATC1_1134"/>
<dbReference type="PROSITE" id="PS50893">
    <property type="entry name" value="ABC_TRANSPORTER_2"/>
    <property type="match status" value="2"/>
</dbReference>
<dbReference type="RefSeq" id="WP_062276802.1">
    <property type="nucleotide sequence ID" value="NZ_DF968179.1"/>
</dbReference>
<dbReference type="GO" id="GO:0016887">
    <property type="term" value="F:ATP hydrolysis activity"/>
    <property type="evidence" value="ECO:0007669"/>
    <property type="project" value="InterPro"/>
</dbReference>
<dbReference type="InterPro" id="IPR003593">
    <property type="entry name" value="AAA+_ATPase"/>
</dbReference>
<dbReference type="EMBL" id="DF968179">
    <property type="protein sequence ID" value="GAP39115.1"/>
    <property type="molecule type" value="Genomic_DNA"/>
</dbReference>
<dbReference type="SUPFAM" id="SSF52540">
    <property type="entry name" value="P-loop containing nucleoside triphosphate hydrolases"/>
    <property type="match status" value="2"/>
</dbReference>
<protein>
    <submittedName>
        <fullName evidence="5">ATPase component of ABC transporter with duplicated ATPase domains</fullName>
    </submittedName>
</protein>
<keyword evidence="1" id="KW-0547">Nucleotide-binding</keyword>
<dbReference type="GO" id="GO:0005524">
    <property type="term" value="F:ATP binding"/>
    <property type="evidence" value="ECO:0007669"/>
    <property type="project" value="UniProtKB-KW"/>
</dbReference>
<dbReference type="Proteomes" id="UP000053370">
    <property type="component" value="Unassembled WGS sequence"/>
</dbReference>
<dbReference type="Pfam" id="PF12848">
    <property type="entry name" value="ABC_tran_Xtn"/>
    <property type="match status" value="1"/>
</dbReference>
<feature type="domain" description="ABC transporter" evidence="4">
    <location>
        <begin position="4"/>
        <end position="257"/>
    </location>
</feature>
<dbReference type="OrthoDB" id="9801441at2"/>
<dbReference type="Gene3D" id="3.40.50.300">
    <property type="entry name" value="P-loop containing nucleotide triphosphate hydrolases"/>
    <property type="match status" value="2"/>
</dbReference>
<dbReference type="AlphaFoldDB" id="A0A0K8PAE1"/>
<proteinExistence type="predicted"/>
<dbReference type="Gene3D" id="1.10.287.380">
    <property type="entry name" value="Valyl-tRNA synthetase, C-terminal domain"/>
    <property type="match status" value="1"/>
</dbReference>
<reference evidence="5" key="1">
    <citation type="journal article" date="2015" name="Genome Announc.">
        <title>Draft Genome Sequence of Anaerolineae Strain TC1, a Novel Isolate from a Methanogenic Wastewater Treatment System.</title>
        <authorList>
            <person name="Matsuura N."/>
            <person name="Tourlousse D.M."/>
            <person name="Sun L."/>
            <person name="Toyonaga M."/>
            <person name="Kuroda K."/>
            <person name="Ohashi A."/>
            <person name="Cruz R."/>
            <person name="Yamaguchi T."/>
            <person name="Sekiguchi Y."/>
        </authorList>
    </citation>
    <scope>NUCLEOTIDE SEQUENCE [LARGE SCALE GENOMIC DNA]</scope>
    <source>
        <strain evidence="5">TC1</strain>
    </source>
</reference>
<feature type="coiled-coil region" evidence="3">
    <location>
        <begin position="566"/>
        <end position="624"/>
    </location>
</feature>
<evidence type="ECO:0000313" key="5">
    <source>
        <dbReference type="EMBL" id="GAP39115.1"/>
    </source>
</evidence>
<dbReference type="FunFam" id="3.40.50.300:FF:000011">
    <property type="entry name" value="Putative ABC transporter ATP-binding component"/>
    <property type="match status" value="1"/>
</dbReference>
<sequence length="632" mass="71650">MPLITANNISKSFGDNDILSSISLSVPHKARIGFVGANGSGKTTLLKILLGLESPDSGSVIRAKNTRIGYLPQQINVSYARTPMEECLSLFSDLDSIQGKMIALEKEMQEKNYDQSVLDDYGRLQILFEEKGGYQFEARVKQVLQGLGLKNGEENRPWNQLSGGQKTRAYIAKILLSDPDLLVFDEPTNHLDISAIEWLESFLKDFSGAVLMVSHDRYFLDQTVNIIWELSPEFETYHGNYSAYLAQREERYVRHLQEFEAQQAFIEKEEEYIRRNLEGQNTRQAQGRRTRLERMLKDAKITKPRTEKSIRLNLSSDLRSGDLVLRTKDVKIGYQDDQKVLFSLPDLTLVRGECAAVIGPNGVGKTTLIKTILAQIPPLSGNVQLGSNLKIGYFAQAHEGLHPDSDLMDEIQTVSPQMLPSEIRSYLARFHFTGDDIYKPVKILSGGERGRLALAILALQGANLLMLDEPMNHLDIESQEVLQSVLKDFNGTIILVSHDRFLIDGIATQIWEVLPKKKTLQLYQGTYSQYKEWLKQKDEAQNAKSVIIKQEKNYKAPAQNVSLQSDRKKKQKKSFLEEEIQKLEEECSLIGTKLEDKSLDFEAIAKLGLEYNALQDQLNQMIEEWASINIDE</sequence>
<dbReference type="InterPro" id="IPR032781">
    <property type="entry name" value="ABC_tran_Xtn"/>
</dbReference>
<feature type="domain" description="ABC transporter" evidence="4">
    <location>
        <begin position="325"/>
        <end position="549"/>
    </location>
</feature>
<dbReference type="InterPro" id="IPR037118">
    <property type="entry name" value="Val-tRNA_synth_C_sf"/>
</dbReference>
<evidence type="ECO:0000259" key="4">
    <source>
        <dbReference type="PROSITE" id="PS50893"/>
    </source>
</evidence>
<accession>A0A0K8PAE1</accession>